<dbReference type="InterPro" id="IPR000837">
    <property type="entry name" value="AP-1"/>
</dbReference>
<keyword evidence="5" id="KW-0010">Activator</keyword>
<evidence type="ECO:0000256" key="6">
    <source>
        <dbReference type="ARBA" id="ARBA00023163"/>
    </source>
</evidence>
<feature type="region of interest" description="Disordered" evidence="10">
    <location>
        <begin position="331"/>
        <end position="351"/>
    </location>
</feature>
<dbReference type="PROSITE" id="PS50217">
    <property type="entry name" value="BZIP"/>
    <property type="match status" value="1"/>
</dbReference>
<dbReference type="InterPro" id="IPR004827">
    <property type="entry name" value="bZIP"/>
</dbReference>
<dbReference type="GO" id="GO:0005634">
    <property type="term" value="C:nucleus"/>
    <property type="evidence" value="ECO:0007669"/>
    <property type="project" value="UniProtKB-SubCell"/>
</dbReference>
<feature type="compositionally biased region" description="Low complexity" evidence="10">
    <location>
        <begin position="598"/>
        <end position="630"/>
    </location>
</feature>
<dbReference type="Pfam" id="PF00170">
    <property type="entry name" value="bZIP_1"/>
    <property type="match status" value="1"/>
</dbReference>
<evidence type="ECO:0000256" key="5">
    <source>
        <dbReference type="ARBA" id="ARBA00023159"/>
    </source>
</evidence>
<evidence type="ECO:0000256" key="4">
    <source>
        <dbReference type="ARBA" id="ARBA00023125"/>
    </source>
</evidence>
<protein>
    <recommendedName>
        <fullName evidence="11">BZIP domain-containing protein</fullName>
    </recommendedName>
</protein>
<evidence type="ECO:0000259" key="11">
    <source>
        <dbReference type="PROSITE" id="PS50217"/>
    </source>
</evidence>
<feature type="coiled-coil region" evidence="9">
    <location>
        <begin position="292"/>
        <end position="328"/>
    </location>
</feature>
<evidence type="ECO:0000313" key="12">
    <source>
        <dbReference type="EMBL" id="KNC21405.1"/>
    </source>
</evidence>
<feature type="compositionally biased region" description="Low complexity" evidence="10">
    <location>
        <begin position="331"/>
        <end position="343"/>
    </location>
</feature>
<feature type="compositionally biased region" description="Low complexity" evidence="10">
    <location>
        <begin position="160"/>
        <end position="187"/>
    </location>
</feature>
<dbReference type="STRING" id="7375.A0A0L0BMT9"/>
<dbReference type="OrthoDB" id="5866312at2759"/>
<evidence type="ECO:0000256" key="1">
    <source>
        <dbReference type="ARBA" id="ARBA00004123"/>
    </source>
</evidence>
<name>A0A0L0BMT9_LUCCU</name>
<comment type="caution">
    <text evidence="12">The sequence shown here is derived from an EMBL/GenBank/DDBJ whole genome shotgun (WGS) entry which is preliminary data.</text>
</comment>
<reference evidence="12 13" key="1">
    <citation type="journal article" date="2015" name="Nat. Commun.">
        <title>Lucilia cuprina genome unlocks parasitic fly biology to underpin future interventions.</title>
        <authorList>
            <person name="Anstead C.A."/>
            <person name="Korhonen P.K."/>
            <person name="Young N.D."/>
            <person name="Hall R.S."/>
            <person name="Jex A.R."/>
            <person name="Murali S.C."/>
            <person name="Hughes D.S."/>
            <person name="Lee S.F."/>
            <person name="Perry T."/>
            <person name="Stroehlein A.J."/>
            <person name="Ansell B.R."/>
            <person name="Breugelmans B."/>
            <person name="Hofmann A."/>
            <person name="Qu J."/>
            <person name="Dugan S."/>
            <person name="Lee S.L."/>
            <person name="Chao H."/>
            <person name="Dinh H."/>
            <person name="Han Y."/>
            <person name="Doddapaneni H.V."/>
            <person name="Worley K.C."/>
            <person name="Muzny D.M."/>
            <person name="Ioannidis P."/>
            <person name="Waterhouse R.M."/>
            <person name="Zdobnov E.M."/>
            <person name="James P.J."/>
            <person name="Bagnall N.H."/>
            <person name="Kotze A.C."/>
            <person name="Gibbs R.A."/>
            <person name="Richards S."/>
            <person name="Batterham P."/>
            <person name="Gasser R.B."/>
        </authorList>
    </citation>
    <scope>NUCLEOTIDE SEQUENCE [LARGE SCALE GENOMIC DNA]</scope>
    <source>
        <strain evidence="12 13">LS</strain>
        <tissue evidence="12">Full body</tissue>
    </source>
</reference>
<keyword evidence="4" id="KW-0238">DNA-binding</keyword>
<dbReference type="AlphaFoldDB" id="A0A0L0BMT9"/>
<organism evidence="12 13">
    <name type="scientific">Lucilia cuprina</name>
    <name type="common">Green bottle fly</name>
    <name type="synonym">Australian sheep blowfly</name>
    <dbReference type="NCBI Taxonomy" id="7375"/>
    <lineage>
        <taxon>Eukaryota</taxon>
        <taxon>Metazoa</taxon>
        <taxon>Ecdysozoa</taxon>
        <taxon>Arthropoda</taxon>
        <taxon>Hexapoda</taxon>
        <taxon>Insecta</taxon>
        <taxon>Pterygota</taxon>
        <taxon>Neoptera</taxon>
        <taxon>Endopterygota</taxon>
        <taxon>Diptera</taxon>
        <taxon>Brachycera</taxon>
        <taxon>Muscomorpha</taxon>
        <taxon>Oestroidea</taxon>
        <taxon>Calliphoridae</taxon>
        <taxon>Luciliinae</taxon>
        <taxon>Lucilia</taxon>
    </lineage>
</organism>
<comment type="subcellular location">
    <subcellularLocation>
        <location evidence="1">Nucleus</location>
    </subcellularLocation>
</comment>
<comment type="subunit">
    <text evidence="8">Homodimer. Heterodimer with Jra. The kay-Jra heterodimer binds more stably to the AP-1 site than either of the two proteins alone.</text>
</comment>
<keyword evidence="3" id="KW-0805">Transcription regulation</keyword>
<feature type="region of interest" description="Disordered" evidence="10">
    <location>
        <begin position="598"/>
        <end position="643"/>
    </location>
</feature>
<sequence>MKNLNIKQYHQAYHPYEIPANNTHHQQQQTQLQHPSTCLNPYNTAVPTTTTPTNQRFNNAYNLPTTASNTNLVGCKTLPTSINNHISNQQQTLTTTPPPPTLGGYLANQQQLRLQQQQQQQQLQQNFNQHLPTTPQQINMLSLNQTNTFNYNFHFNANNNHNNTSHNLNISNNNNNNNTKYNNHNNSALSRPQRPNSLNISTMASLATPSCSSAPYSFSSTAPLSNNHHHHLPSTCHSAPTTGVYNFSTPNNFYNNQRENLFNFHQQHQQQQHHQQQQQHSLHHNNNNYNTIQQHQQNYNNYQTNQQQQQQLQQFQLLQQQLKQQQQLHINNNNNNTNSNSNNGNLTTPAVSSSAAIQCSSSATISSSTPSTSSSNNAVPITTSATAAAVNSNSDQTNNNNNCDKLTMDACEIANFLANELFMQQLVSMECMQTGVPTLTTPTLTPTTLKSIEESFIQLTSEPMNAPYQAGFIPPPLGSYNATTTNSNSNNNNNSTLTTVAATTTSVAGISPNAALNNVYLGDISAGASLPDYGNMTESENSQGSWTASAATDTISFQNGLNGLGVNNLNNSNSSTTNDFTTVNLAALAVATAAAKISNSGNNNNNTSSSATTTSATPTRRGGGRRPATNSNMSPEEEEKRRIRRERNKLAAARCRKRRVDQTNELTEEVQMLEKKREELQKQIESLNGTKQDLEFLLEAHRPTCQRVVPTDILSVNTFEGLMPSATSTANDNITGVDTSLATTARSISPLDLKPVLNDQLLAQIKAEPLDTALDSNSSLDQDGPSSPKRFILSNNNTMIPPPLPNVATLSPSLAAAAASLNTPIVTTAPVSFGSMYSNNPSLSAPLTKPNSKQRPNSLPTVPRNLAQTIGLNDNDNKPRTDINGVAIQTPSTGMFNFDSLMDGGTGLTPVSGPLVPTCSSQNKHPLELVTPTSEPSKLVSL</sequence>
<proteinExistence type="inferred from homology"/>
<keyword evidence="7" id="KW-0539">Nucleus</keyword>
<evidence type="ECO:0000256" key="8">
    <source>
        <dbReference type="ARBA" id="ARBA00044005"/>
    </source>
</evidence>
<comment type="similarity">
    <text evidence="2">Belongs to the bZIP family. Fos subfamily.</text>
</comment>
<evidence type="ECO:0000256" key="7">
    <source>
        <dbReference type="ARBA" id="ARBA00023242"/>
    </source>
</evidence>
<dbReference type="FunFam" id="1.20.5.170:FF:000006">
    <property type="entry name" value="fos-related antigen 2 isoform X1"/>
    <property type="match status" value="1"/>
</dbReference>
<evidence type="ECO:0000313" key="13">
    <source>
        <dbReference type="Proteomes" id="UP000037069"/>
    </source>
</evidence>
<dbReference type="OMA" id="PANNTHH"/>
<dbReference type="PRINTS" id="PR00042">
    <property type="entry name" value="LEUZIPPRFOS"/>
</dbReference>
<gene>
    <name evidence="12" type="ORF">FF38_12587</name>
</gene>
<dbReference type="PANTHER" id="PTHR23351">
    <property type="entry name" value="FOS TRANSCRIPTION FACTOR-RELATED"/>
    <property type="match status" value="1"/>
</dbReference>
<accession>A0A0L0BMT9</accession>
<dbReference type="SMART" id="SM00338">
    <property type="entry name" value="BRLZ"/>
    <property type="match status" value="1"/>
</dbReference>
<keyword evidence="9" id="KW-0175">Coiled coil</keyword>
<dbReference type="Proteomes" id="UP000037069">
    <property type="component" value="Unassembled WGS sequence"/>
</dbReference>
<feature type="region of interest" description="Disordered" evidence="10">
    <location>
        <begin position="160"/>
        <end position="191"/>
    </location>
</feature>
<evidence type="ECO:0000256" key="10">
    <source>
        <dbReference type="SAM" id="MobiDB-lite"/>
    </source>
</evidence>
<dbReference type="GO" id="GO:0000978">
    <property type="term" value="F:RNA polymerase II cis-regulatory region sequence-specific DNA binding"/>
    <property type="evidence" value="ECO:0007669"/>
    <property type="project" value="TreeGrafter"/>
</dbReference>
<keyword evidence="6" id="KW-0804">Transcription</keyword>
<dbReference type="PANTHER" id="PTHR23351:SF24">
    <property type="entry name" value="ACTIVATING TRANSCRIPTION FACTOR 3-RELATED"/>
    <property type="match status" value="1"/>
</dbReference>
<evidence type="ECO:0000256" key="3">
    <source>
        <dbReference type="ARBA" id="ARBA00023015"/>
    </source>
</evidence>
<feature type="domain" description="BZIP" evidence="11">
    <location>
        <begin position="638"/>
        <end position="701"/>
    </location>
</feature>
<evidence type="ECO:0000256" key="2">
    <source>
        <dbReference type="ARBA" id="ARBA00007619"/>
    </source>
</evidence>
<dbReference type="PROSITE" id="PS00036">
    <property type="entry name" value="BZIP_BASIC"/>
    <property type="match status" value="1"/>
</dbReference>
<evidence type="ECO:0000256" key="9">
    <source>
        <dbReference type="SAM" id="Coils"/>
    </source>
</evidence>
<dbReference type="InterPro" id="IPR046347">
    <property type="entry name" value="bZIP_sf"/>
</dbReference>
<dbReference type="Gene3D" id="1.20.5.170">
    <property type="match status" value="1"/>
</dbReference>
<dbReference type="CDD" id="cd14721">
    <property type="entry name" value="bZIP_Fos"/>
    <property type="match status" value="1"/>
</dbReference>
<keyword evidence="13" id="KW-1185">Reference proteome</keyword>
<dbReference type="GO" id="GO:0000981">
    <property type="term" value="F:DNA-binding transcription factor activity, RNA polymerase II-specific"/>
    <property type="evidence" value="ECO:0007669"/>
    <property type="project" value="TreeGrafter"/>
</dbReference>
<dbReference type="EMBL" id="JRES01001623">
    <property type="protein sequence ID" value="KNC21405.1"/>
    <property type="molecule type" value="Genomic_DNA"/>
</dbReference>
<dbReference type="SUPFAM" id="SSF57959">
    <property type="entry name" value="Leucine zipper domain"/>
    <property type="match status" value="1"/>
</dbReference>